<dbReference type="STRING" id="1300348.I602_877"/>
<dbReference type="EMBL" id="FNUE01000001">
    <property type="protein sequence ID" value="SEE14046.1"/>
    <property type="molecule type" value="Genomic_DNA"/>
</dbReference>
<comment type="caution">
    <text evidence="1">The sequence shown here is derived from an EMBL/GenBank/DDBJ whole genome shotgun (WGS) entry which is preliminary data.</text>
</comment>
<dbReference type="RefSeq" id="WP_074613520.1">
    <property type="nucleotide sequence ID" value="NZ_FNUE01000001.1"/>
</dbReference>
<dbReference type="NCBIfam" id="TIGR03511">
    <property type="entry name" value="GldH_lipo"/>
    <property type="match status" value="1"/>
</dbReference>
<dbReference type="PROSITE" id="PS51257">
    <property type="entry name" value="PROKAR_LIPOPROTEIN"/>
    <property type="match status" value="1"/>
</dbReference>
<dbReference type="Proteomes" id="UP000037716">
    <property type="component" value="Unassembled WGS sequence"/>
</dbReference>
<dbReference type="OrthoDB" id="982482at2"/>
<evidence type="ECO:0000313" key="3">
    <source>
        <dbReference type="Proteomes" id="UP000037716"/>
    </source>
</evidence>
<evidence type="ECO:0000313" key="4">
    <source>
        <dbReference type="Proteomes" id="UP000183071"/>
    </source>
</evidence>
<evidence type="ECO:0000313" key="2">
    <source>
        <dbReference type="EMBL" id="SEE14046.1"/>
    </source>
</evidence>
<keyword evidence="4" id="KW-1185">Reference proteome</keyword>
<dbReference type="EMBL" id="LGBR01000001">
    <property type="protein sequence ID" value="KOY51317.1"/>
    <property type="molecule type" value="Genomic_DNA"/>
</dbReference>
<organism evidence="1 3">
    <name type="scientific">Polaribacter dokdonensis DSW-5</name>
    <dbReference type="NCBI Taxonomy" id="1300348"/>
    <lineage>
        <taxon>Bacteria</taxon>
        <taxon>Pseudomonadati</taxon>
        <taxon>Bacteroidota</taxon>
        <taxon>Flavobacteriia</taxon>
        <taxon>Flavobacteriales</taxon>
        <taxon>Flavobacteriaceae</taxon>
    </lineage>
</organism>
<dbReference type="AlphaFoldDB" id="A0A0N0UNE3"/>
<accession>A0A0N0UNE3</accession>
<reference evidence="2 4" key="2">
    <citation type="submission" date="2016-10" db="EMBL/GenBank/DDBJ databases">
        <authorList>
            <person name="Varghese N."/>
            <person name="Submissions S."/>
        </authorList>
    </citation>
    <scope>NUCLEOTIDE SEQUENCE [LARGE SCALE GENOMIC DNA]</scope>
    <source>
        <strain evidence="2 4">DSW-5</strain>
    </source>
</reference>
<proteinExistence type="predicted"/>
<evidence type="ECO:0000313" key="1">
    <source>
        <dbReference type="EMBL" id="KOY51317.1"/>
    </source>
</evidence>
<dbReference type="PATRIC" id="fig|1300348.6.peg.876"/>
<dbReference type="InterPro" id="IPR020018">
    <property type="entry name" value="Motility-assoc_lipoprot_GldH"/>
</dbReference>
<dbReference type="Pfam" id="PF14109">
    <property type="entry name" value="GldH_lipo"/>
    <property type="match status" value="1"/>
</dbReference>
<sequence>MGIVLKKTHKFFILFLIAGLYSCNSNIEFTEYNTLQNSGWKSHEKISFNFDVTDTIQPKNLFINIRNNNNYPFSNLYVITELKAPNGDKIIDTLQYAMTDAKGRFLGDGFANVIENKLFYKEQLKFAASGEYQFNIRHAMRKNGQVNPISNLEGIQDIGFSIEKK</sequence>
<gene>
    <name evidence="1" type="ORF">I602_877</name>
    <name evidence="2" type="ORF">SAMN05444353_0902</name>
</gene>
<name>A0A0N0UNE3_9FLAO</name>
<reference evidence="1 3" key="1">
    <citation type="submission" date="2015-07" db="EMBL/GenBank/DDBJ databases">
        <title>Genome of Polaribacter dokdonenesis DSW-5, isolated from seawater off Dokdo in Korea.</title>
        <authorList>
            <person name="Yoon K."/>
            <person name="Song J.Y."/>
            <person name="Kim J.F."/>
        </authorList>
    </citation>
    <scope>NUCLEOTIDE SEQUENCE [LARGE SCALE GENOMIC DNA]</scope>
    <source>
        <strain evidence="1 3">DSW-5</strain>
    </source>
</reference>
<dbReference type="Proteomes" id="UP000183071">
    <property type="component" value="Unassembled WGS sequence"/>
</dbReference>
<protein>
    <submittedName>
        <fullName evidence="1">Gliding motility protein GldH</fullName>
    </submittedName>
    <submittedName>
        <fullName evidence="2">Protein involved in gliding motility GldH</fullName>
    </submittedName>
</protein>